<organism evidence="3 4">
    <name type="scientific">Halobacillus litoralis</name>
    <dbReference type="NCBI Taxonomy" id="45668"/>
    <lineage>
        <taxon>Bacteria</taxon>
        <taxon>Bacillati</taxon>
        <taxon>Bacillota</taxon>
        <taxon>Bacilli</taxon>
        <taxon>Bacillales</taxon>
        <taxon>Bacillaceae</taxon>
        <taxon>Halobacillus</taxon>
    </lineage>
</organism>
<feature type="chain" id="PRO_5032961665" description="DUF4352 domain-containing protein" evidence="2">
    <location>
        <begin position="21"/>
        <end position="209"/>
    </location>
</feature>
<feature type="compositionally biased region" description="Basic and acidic residues" evidence="1">
    <location>
        <begin position="36"/>
        <end position="56"/>
    </location>
</feature>
<evidence type="ECO:0000313" key="3">
    <source>
        <dbReference type="EMBL" id="MYL18696.1"/>
    </source>
</evidence>
<proteinExistence type="predicted"/>
<evidence type="ECO:0000256" key="1">
    <source>
        <dbReference type="SAM" id="MobiDB-lite"/>
    </source>
</evidence>
<protein>
    <recommendedName>
        <fullName evidence="5">DUF4352 domain-containing protein</fullName>
    </recommendedName>
</protein>
<dbReference type="EMBL" id="WMET01000001">
    <property type="protein sequence ID" value="MYL18696.1"/>
    <property type="molecule type" value="Genomic_DNA"/>
</dbReference>
<dbReference type="AlphaFoldDB" id="A0A845DMQ1"/>
<feature type="region of interest" description="Disordered" evidence="1">
    <location>
        <begin position="23"/>
        <end position="57"/>
    </location>
</feature>
<evidence type="ECO:0000313" key="4">
    <source>
        <dbReference type="Proteomes" id="UP000460949"/>
    </source>
</evidence>
<feature type="signal peptide" evidence="2">
    <location>
        <begin position="1"/>
        <end position="20"/>
    </location>
</feature>
<name>A0A845DMQ1_9BACI</name>
<feature type="region of interest" description="Disordered" evidence="1">
    <location>
        <begin position="189"/>
        <end position="209"/>
    </location>
</feature>
<evidence type="ECO:0008006" key="5">
    <source>
        <dbReference type="Google" id="ProtNLM"/>
    </source>
</evidence>
<dbReference type="Proteomes" id="UP000460949">
    <property type="component" value="Unassembled WGS sequence"/>
</dbReference>
<reference evidence="3 4" key="1">
    <citation type="submission" date="2019-11" db="EMBL/GenBank/DDBJ databases">
        <title>Genome sequences of 17 halophilic strains isolated from different environments.</title>
        <authorList>
            <person name="Furrow R.E."/>
        </authorList>
    </citation>
    <scope>NUCLEOTIDE SEQUENCE [LARGE SCALE GENOMIC DNA]</scope>
    <source>
        <strain evidence="3 4">22511_23_Filter</strain>
    </source>
</reference>
<dbReference type="RefSeq" id="WP_160835148.1">
    <property type="nucleotide sequence ID" value="NZ_WMET01000001.1"/>
</dbReference>
<accession>A0A845DMQ1</accession>
<feature type="compositionally biased region" description="Basic and acidic residues" evidence="1">
    <location>
        <begin position="189"/>
        <end position="203"/>
    </location>
</feature>
<dbReference type="PROSITE" id="PS51257">
    <property type="entry name" value="PROKAR_LIPOPROTEIN"/>
    <property type="match status" value="1"/>
</dbReference>
<sequence>MKSLLYIFSACFLVLLGACNESQTTNQGTSETNDSQEVKNTDPEEKENEEEKHSEEENMFSLGEFDVVNSKTEVGTVTSGPIAVDILGVSVQNGEINDTYTENLPDGEVTFLRLDFTVISEQDNLTFDREFLPIKVNGEGDWIEPSLRMSGNLSFGYRGAGEYRAYASYLLDKTDADEIKSLTFQVKAPRDENNDPLGEDKSLSIDLTQ</sequence>
<feature type="compositionally biased region" description="Polar residues" evidence="1">
    <location>
        <begin position="23"/>
        <end position="35"/>
    </location>
</feature>
<evidence type="ECO:0000256" key="2">
    <source>
        <dbReference type="SAM" id="SignalP"/>
    </source>
</evidence>
<gene>
    <name evidence="3" type="ORF">GLW04_02275</name>
</gene>
<keyword evidence="2" id="KW-0732">Signal</keyword>
<comment type="caution">
    <text evidence="3">The sequence shown here is derived from an EMBL/GenBank/DDBJ whole genome shotgun (WGS) entry which is preliminary data.</text>
</comment>